<comment type="similarity">
    <text evidence="3">Belongs to the GRAS family.</text>
</comment>
<dbReference type="Proteomes" id="UP000775213">
    <property type="component" value="Unassembled WGS sequence"/>
</dbReference>
<feature type="region of interest" description="Disordered" evidence="4">
    <location>
        <begin position="1"/>
        <end position="51"/>
    </location>
</feature>
<dbReference type="Pfam" id="PF03514">
    <property type="entry name" value="GRAS"/>
    <property type="match status" value="1"/>
</dbReference>
<feature type="region of interest" description="Leucine repeat I (LRI)" evidence="3">
    <location>
        <begin position="223"/>
        <end position="283"/>
    </location>
</feature>
<dbReference type="EMBL" id="JAGFBR010000002">
    <property type="protein sequence ID" value="KAH0469676.1"/>
    <property type="molecule type" value="Genomic_DNA"/>
</dbReference>
<keyword evidence="1" id="KW-0805">Transcription regulation</keyword>
<name>A0AAV7HL38_DENCH</name>
<comment type="caution">
    <text evidence="3">Lacks conserved residue(s) required for the propagation of feature annotation.</text>
</comment>
<reference evidence="5 6" key="1">
    <citation type="journal article" date="2021" name="Hortic Res">
        <title>Chromosome-scale assembly of the Dendrobium chrysotoxum genome enhances the understanding of orchid evolution.</title>
        <authorList>
            <person name="Zhang Y."/>
            <person name="Zhang G.Q."/>
            <person name="Zhang D."/>
            <person name="Liu X.D."/>
            <person name="Xu X.Y."/>
            <person name="Sun W.H."/>
            <person name="Yu X."/>
            <person name="Zhu X."/>
            <person name="Wang Z.W."/>
            <person name="Zhao X."/>
            <person name="Zhong W.Y."/>
            <person name="Chen H."/>
            <person name="Yin W.L."/>
            <person name="Huang T."/>
            <person name="Niu S.C."/>
            <person name="Liu Z.J."/>
        </authorList>
    </citation>
    <scope>NUCLEOTIDE SEQUENCE [LARGE SCALE GENOMIC DNA]</scope>
    <source>
        <strain evidence="5">Lindl</strain>
    </source>
</reference>
<accession>A0AAV7HL38</accession>
<gene>
    <name evidence="5" type="ORF">IEQ34_001234</name>
</gene>
<feature type="region of interest" description="Leucine repeat II (LRII)" evidence="3">
    <location>
        <begin position="385"/>
        <end position="417"/>
    </location>
</feature>
<protein>
    <recommendedName>
        <fullName evidence="7">Scarecrow-like protein 6</fullName>
    </recommendedName>
</protein>
<evidence type="ECO:0000313" key="5">
    <source>
        <dbReference type="EMBL" id="KAH0469676.1"/>
    </source>
</evidence>
<comment type="caution">
    <text evidence="5">The sequence shown here is derived from an EMBL/GenBank/DDBJ whole genome shotgun (WGS) entry which is preliminary data.</text>
</comment>
<evidence type="ECO:0000256" key="1">
    <source>
        <dbReference type="ARBA" id="ARBA00023015"/>
    </source>
</evidence>
<proteinExistence type="inferred from homology"/>
<dbReference type="InterPro" id="IPR005202">
    <property type="entry name" value="TF_GRAS"/>
</dbReference>
<keyword evidence="2" id="KW-0804">Transcription</keyword>
<dbReference type="AlphaFoldDB" id="A0AAV7HL38"/>
<evidence type="ECO:0008006" key="7">
    <source>
        <dbReference type="Google" id="ProtNLM"/>
    </source>
</evidence>
<evidence type="ECO:0000256" key="4">
    <source>
        <dbReference type="SAM" id="MobiDB-lite"/>
    </source>
</evidence>
<feature type="short sequence motif" description="VHIID" evidence="3">
    <location>
        <begin position="333"/>
        <end position="337"/>
    </location>
</feature>
<keyword evidence="6" id="KW-1185">Reference proteome</keyword>
<evidence type="ECO:0000256" key="2">
    <source>
        <dbReference type="ARBA" id="ARBA00023163"/>
    </source>
</evidence>
<sequence>MLFHALEDEEDFFSNRTRKSSSKEGGEPRSVLDNQRSPSSPTSTSTPTSSDTIGVAAVFDVPAHKCQQVSASSNGEWASELKPITMSLGSVEGWDSMLLEPPPVETAELSSVHSLSRWFMVDSNSGAMLEGSGIGLEILDPGFCFQHIGGMGGDGSIIPMVPDPPSNLLPNSGFTNKSLKAPAFANSNFIINQNPHENYMPQTYLGACAIPIQYPNEAAWLQHAVIDLLFEAAELVESGNTINAQRILARLNHQVPSPYGKPYIRSAFYFKEALLTISNRGGEQCGFRLASPLDILLKLSAYKAFAEISPVLKFISFTSTQLILEELAGANIIHIIDFDVGVGSQWPALIQELSERRSAVTGVPLQLRITAFFSISSHHQLELHLIEENLNFFAANLNVPFELNFLPIESFDPAAIISSSSHSGEAIAVNFAFGFCSHHISTHALLLLIKQLSPKILISANLGYDRGDLSFSHHVLHSFQSSTFLLDSIEASGVSPEITDRIERYLLRPMIESSMFGRYRTREKFLPWRTLITSAGFVPMQFSNFTKTMADCLLKKNQVRGFEVEKRQAAMMLSWQQGEIAVVSAWSC</sequence>
<evidence type="ECO:0000313" key="6">
    <source>
        <dbReference type="Proteomes" id="UP000775213"/>
    </source>
</evidence>
<feature type="region of interest" description="SAW" evidence="3">
    <location>
        <begin position="515"/>
        <end position="587"/>
    </location>
</feature>
<organism evidence="5 6">
    <name type="scientific">Dendrobium chrysotoxum</name>
    <name type="common">Orchid</name>
    <dbReference type="NCBI Taxonomy" id="161865"/>
    <lineage>
        <taxon>Eukaryota</taxon>
        <taxon>Viridiplantae</taxon>
        <taxon>Streptophyta</taxon>
        <taxon>Embryophyta</taxon>
        <taxon>Tracheophyta</taxon>
        <taxon>Spermatophyta</taxon>
        <taxon>Magnoliopsida</taxon>
        <taxon>Liliopsida</taxon>
        <taxon>Asparagales</taxon>
        <taxon>Orchidaceae</taxon>
        <taxon>Epidendroideae</taxon>
        <taxon>Malaxideae</taxon>
        <taxon>Dendrobiinae</taxon>
        <taxon>Dendrobium</taxon>
    </lineage>
</organism>
<evidence type="ECO:0000256" key="3">
    <source>
        <dbReference type="PROSITE-ProRule" id="PRU01191"/>
    </source>
</evidence>
<dbReference type="PANTHER" id="PTHR31636">
    <property type="entry name" value="OSJNBA0084A10.13 PROTEIN-RELATED"/>
    <property type="match status" value="1"/>
</dbReference>
<feature type="compositionally biased region" description="Low complexity" evidence="4">
    <location>
        <begin position="37"/>
        <end position="50"/>
    </location>
</feature>
<dbReference type="PROSITE" id="PS50985">
    <property type="entry name" value="GRAS"/>
    <property type="match status" value="1"/>
</dbReference>